<dbReference type="PROSITE" id="PS51257">
    <property type="entry name" value="PROKAR_LIPOPROTEIN"/>
    <property type="match status" value="1"/>
</dbReference>
<proteinExistence type="predicted"/>
<dbReference type="PANTHER" id="PTHR30290:SF65">
    <property type="entry name" value="MONOACYL PHOSPHATIDYLINOSITOL TETRAMANNOSIDE-BINDING PROTEIN LPQW-RELATED"/>
    <property type="match status" value="1"/>
</dbReference>
<dbReference type="GO" id="GO:1904680">
    <property type="term" value="F:peptide transmembrane transporter activity"/>
    <property type="evidence" value="ECO:0007669"/>
    <property type="project" value="TreeGrafter"/>
</dbReference>
<keyword evidence="2" id="KW-0732">Signal</keyword>
<feature type="compositionally biased region" description="Polar residues" evidence="1">
    <location>
        <begin position="589"/>
        <end position="598"/>
    </location>
</feature>
<feature type="chain" id="PRO_5040787011" description="Peptide ABC transporter" evidence="2">
    <location>
        <begin position="26"/>
        <end position="598"/>
    </location>
</feature>
<feature type="signal peptide" evidence="2">
    <location>
        <begin position="1"/>
        <end position="25"/>
    </location>
</feature>
<dbReference type="AlphaFoldDB" id="A0A9X1WL95"/>
<name>A0A9X1WL95_9CORY</name>
<dbReference type="RefSeq" id="WP_244805328.1">
    <property type="nucleotide sequence ID" value="NZ_JALIEA010000017.1"/>
</dbReference>
<dbReference type="Gene3D" id="3.40.190.10">
    <property type="entry name" value="Periplasmic binding protein-like II"/>
    <property type="match status" value="1"/>
</dbReference>
<dbReference type="SUPFAM" id="SSF53850">
    <property type="entry name" value="Periplasmic binding protein-like II"/>
    <property type="match status" value="2"/>
</dbReference>
<organism evidence="3 4">
    <name type="scientific">Corynebacterium kalidii</name>
    <dbReference type="NCBI Taxonomy" id="2931982"/>
    <lineage>
        <taxon>Bacteria</taxon>
        <taxon>Bacillati</taxon>
        <taxon>Actinomycetota</taxon>
        <taxon>Actinomycetes</taxon>
        <taxon>Mycobacteriales</taxon>
        <taxon>Corynebacteriaceae</taxon>
        <taxon>Corynebacterium</taxon>
    </lineage>
</organism>
<dbReference type="InterPro" id="IPR039424">
    <property type="entry name" value="SBP_5"/>
</dbReference>
<feature type="region of interest" description="Disordered" evidence="1">
    <location>
        <begin position="426"/>
        <end position="446"/>
    </location>
</feature>
<evidence type="ECO:0008006" key="5">
    <source>
        <dbReference type="Google" id="ProtNLM"/>
    </source>
</evidence>
<protein>
    <recommendedName>
        <fullName evidence="5">Peptide ABC transporter</fullName>
    </recommendedName>
</protein>
<evidence type="ECO:0000256" key="1">
    <source>
        <dbReference type="SAM" id="MobiDB-lite"/>
    </source>
</evidence>
<sequence>MMRAFRRPAALVTAVALTSAMVACGSDDGVEEASDPLFGYALPRPIVTLNAASSAGAATDAAKVSARLYPGAYLTGPDGRLLPNTDLVTATPDPGNGDIVNYRISDTATYSDGAPVVCDDFLLTWVASKYPDLFSSDLGLTARVNDMTCDAGDRNFSIEFDRGMGSRYRELFSVGEVLPSHTVGQRAGVDDVVAAINSGDTGQLAELGETWASTFTVADNDPAEMPTYGPFRVASRGEDGSLVLTVNPEWRGVRPGLDQVVMWSGPGAGIEGPDFTRLAADHQLYVADVPPETDPVSAGLAAADTSSPESGSASGTATETGTGDPSEPATGSGDGEGIRAGTDETAPDLSDATDVAGRFAVTRDSGTRVDGLRLSESGIFESRENRQAFARCVDRGAVAQAVKAESGIAVDQAPFRIVAPGSQEGENLGDVAARNNDTDTGPTSDRLRGTTVRVGYFADVARYAAMVDTLVDSCAAAGVTVEPVPLGVGDFGGLGSDYDVLLETRSSFGQNPQVSFPASSGASGAATIRNLRDAENTLADETATIPLTAEPRSVAVDQGLSNVVDNPGETGMSWNMDRWASPDFPVESRPTTTTDDDR</sequence>
<dbReference type="GO" id="GO:0015833">
    <property type="term" value="P:peptide transport"/>
    <property type="evidence" value="ECO:0007669"/>
    <property type="project" value="TreeGrafter"/>
</dbReference>
<reference evidence="3" key="1">
    <citation type="submission" date="2022-04" db="EMBL/GenBank/DDBJ databases">
        <title>Corynebacterium kalidii LD5P10.</title>
        <authorList>
            <person name="Sun J.Q."/>
        </authorList>
    </citation>
    <scope>NUCLEOTIDE SEQUENCE</scope>
    <source>
        <strain evidence="3">LD5P10</strain>
    </source>
</reference>
<dbReference type="Gene3D" id="3.10.105.10">
    <property type="entry name" value="Dipeptide-binding Protein, Domain 3"/>
    <property type="match status" value="1"/>
</dbReference>
<accession>A0A9X1WL95</accession>
<evidence type="ECO:0000313" key="3">
    <source>
        <dbReference type="EMBL" id="MCJ7859612.1"/>
    </source>
</evidence>
<evidence type="ECO:0000313" key="4">
    <source>
        <dbReference type="Proteomes" id="UP001139207"/>
    </source>
</evidence>
<gene>
    <name evidence="3" type="ORF">MUN33_12985</name>
</gene>
<feature type="region of interest" description="Disordered" evidence="1">
    <location>
        <begin position="289"/>
        <end position="354"/>
    </location>
</feature>
<dbReference type="Proteomes" id="UP001139207">
    <property type="component" value="Unassembled WGS sequence"/>
</dbReference>
<dbReference type="EMBL" id="JALIEA010000017">
    <property type="protein sequence ID" value="MCJ7859612.1"/>
    <property type="molecule type" value="Genomic_DNA"/>
</dbReference>
<keyword evidence="4" id="KW-1185">Reference proteome</keyword>
<comment type="caution">
    <text evidence="3">The sequence shown here is derived from an EMBL/GenBank/DDBJ whole genome shotgun (WGS) entry which is preliminary data.</text>
</comment>
<feature type="compositionally biased region" description="Low complexity" evidence="1">
    <location>
        <begin position="309"/>
        <end position="323"/>
    </location>
</feature>
<evidence type="ECO:0000256" key="2">
    <source>
        <dbReference type="SAM" id="SignalP"/>
    </source>
</evidence>
<feature type="region of interest" description="Disordered" evidence="1">
    <location>
        <begin position="565"/>
        <end position="598"/>
    </location>
</feature>
<dbReference type="PANTHER" id="PTHR30290">
    <property type="entry name" value="PERIPLASMIC BINDING COMPONENT OF ABC TRANSPORTER"/>
    <property type="match status" value="1"/>
</dbReference>